<dbReference type="PANTHER" id="PTHR18916">
    <property type="entry name" value="DYNACTIN 1-RELATED MICROTUBULE-BINDING"/>
    <property type="match status" value="1"/>
</dbReference>
<dbReference type="Proteomes" id="UP001473302">
    <property type="component" value="Unassembled WGS sequence"/>
</dbReference>
<dbReference type="Pfam" id="PF01302">
    <property type="entry name" value="CAP_GLY"/>
    <property type="match status" value="1"/>
</dbReference>
<dbReference type="Gene3D" id="2.30.30.190">
    <property type="entry name" value="CAP Gly-rich-like domain"/>
    <property type="match status" value="1"/>
</dbReference>
<accession>A0ABP9ZE47</accession>
<dbReference type="SUPFAM" id="SSF74924">
    <property type="entry name" value="Cap-Gly domain"/>
    <property type="match status" value="1"/>
</dbReference>
<keyword evidence="6" id="KW-0206">Cytoskeleton</keyword>
<evidence type="ECO:0000259" key="9">
    <source>
        <dbReference type="PROSITE" id="PS50245"/>
    </source>
</evidence>
<keyword evidence="11" id="KW-1185">Reference proteome</keyword>
<evidence type="ECO:0000256" key="3">
    <source>
        <dbReference type="ARBA" id="ARBA00022701"/>
    </source>
</evidence>
<feature type="compositionally biased region" description="Polar residues" evidence="8">
    <location>
        <begin position="109"/>
        <end position="133"/>
    </location>
</feature>
<comment type="caution">
    <text evidence="10">The sequence shown here is derived from an EMBL/GenBank/DDBJ whole genome shotgun (WGS) entry which is preliminary data.</text>
</comment>
<feature type="region of interest" description="Disordered" evidence="8">
    <location>
        <begin position="104"/>
        <end position="232"/>
    </location>
</feature>
<keyword evidence="4" id="KW-0677">Repeat</keyword>
<dbReference type="PROSITE" id="PS00845">
    <property type="entry name" value="CAP_GLY_1"/>
    <property type="match status" value="1"/>
</dbReference>
<dbReference type="SMART" id="SM01052">
    <property type="entry name" value="CAP_GLY"/>
    <property type="match status" value="1"/>
</dbReference>
<evidence type="ECO:0000256" key="5">
    <source>
        <dbReference type="ARBA" id="ARBA00023054"/>
    </source>
</evidence>
<keyword evidence="2" id="KW-0963">Cytoplasm</keyword>
<proteinExistence type="predicted"/>
<feature type="compositionally biased region" description="Polar residues" evidence="8">
    <location>
        <begin position="594"/>
        <end position="604"/>
    </location>
</feature>
<evidence type="ECO:0000313" key="11">
    <source>
        <dbReference type="Proteomes" id="UP001473302"/>
    </source>
</evidence>
<sequence>MSTKLKLPSIPVRTPKNRFQSEHDEANKIGQRVTIPSLDNCTGILRYVGEPDFKAGVWAGIELDKQGEGKNDGSVQGKRYFICAPNTGIFIAVNKIIIHPPAVVKKKPSPTSSTRRSNLPLNRSPSNTTRILNTSSSSSTTTTKKKTGLRISSVPSSSSSSVSSGSTSNTTAAAITPFITTHTSRTTITPPPMTRKKSTPSPATTAPGTPVTPPPPPPTTQPSLTPTPPPVQEKISQETNQLYEMLEKVQRERDSFQLQMKNKETAWERLVSSKESLSLQVEEKEYKNRYLQRELDEKATRVEELEQGLAERDAVIAKTHRDDEKTGQDQRRIERLESLVRELQAQIKASLETQVQKERDYQGSIDQMRREVNASESMTASLEKECEELRRAGLEAIHAYEDSVVQINDKHEAEIQRKNQHIANLDFTIADLKHKQYTLFDDDEKDIETRLKELSDTVNSNDTQDQRHRLEEQLELTMTELDSERKTITSMSNEIEQLKSEVKAFKQQSVSIEQKFQSLQSEIETELRDKKRLIEEADNAFERQAKAEDEHYQLKLSTATLEKDYNDMAETNKQLEADYIKLMDEMLVLEKQDASPTTDAAATHSSSSSSSNNQAELKERIKTLEREKEEKTIQVKQLYKDLSELESLVENRVFGEAELEEKLEEEKNKVLKLSRELNELKSNFISPTTSSTHGGEDLAKYCELCEKYGHDLIACKSTYCDNCDDYGNHITEDCPNQDETF</sequence>
<feature type="coiled-coil region" evidence="7">
    <location>
        <begin position="232"/>
        <end position="392"/>
    </location>
</feature>
<name>A0ABP9ZE47_9FUNG</name>
<dbReference type="InterPro" id="IPR032108">
    <property type="entry name" value="CLIP1_ZNF"/>
</dbReference>
<dbReference type="InterPro" id="IPR036859">
    <property type="entry name" value="CAP-Gly_dom_sf"/>
</dbReference>
<evidence type="ECO:0000256" key="1">
    <source>
        <dbReference type="ARBA" id="ARBA00004245"/>
    </source>
</evidence>
<reference evidence="10 11" key="1">
    <citation type="submission" date="2024-04" db="EMBL/GenBank/DDBJ databases">
        <title>genome sequences of Mucor flavus KT1a and Helicostylum pulchrum KT1b strains isolated from the surface of a dry-aged beef.</title>
        <authorList>
            <person name="Toyotome T."/>
            <person name="Hosono M."/>
            <person name="Torimaru M."/>
            <person name="Fukuda K."/>
            <person name="Mikami N."/>
        </authorList>
    </citation>
    <scope>NUCLEOTIDE SEQUENCE [LARGE SCALE GENOMIC DNA]</scope>
    <source>
        <strain evidence="10 11">KT1a</strain>
    </source>
</reference>
<evidence type="ECO:0000313" key="10">
    <source>
        <dbReference type="EMBL" id="GAA5817364.1"/>
    </source>
</evidence>
<dbReference type="PROSITE" id="PS50245">
    <property type="entry name" value="CAP_GLY_2"/>
    <property type="match status" value="1"/>
</dbReference>
<evidence type="ECO:0000256" key="2">
    <source>
        <dbReference type="ARBA" id="ARBA00022490"/>
    </source>
</evidence>
<feature type="compositionally biased region" description="Low complexity" evidence="8">
    <location>
        <begin position="152"/>
        <end position="188"/>
    </location>
</feature>
<dbReference type="EMBL" id="BAABUK010000041">
    <property type="protein sequence ID" value="GAA5817364.1"/>
    <property type="molecule type" value="Genomic_DNA"/>
</dbReference>
<feature type="region of interest" description="Disordered" evidence="8">
    <location>
        <begin position="592"/>
        <end position="617"/>
    </location>
</feature>
<gene>
    <name evidence="10" type="ORF">MFLAVUS_010908</name>
</gene>
<dbReference type="Pfam" id="PF16641">
    <property type="entry name" value="CLIP1_ZNF"/>
    <property type="match status" value="1"/>
</dbReference>
<feature type="compositionally biased region" description="Low complexity" evidence="8">
    <location>
        <begin position="199"/>
        <end position="209"/>
    </location>
</feature>
<dbReference type="InterPro" id="IPR000938">
    <property type="entry name" value="CAP-Gly_domain"/>
</dbReference>
<dbReference type="Gene3D" id="1.10.287.1490">
    <property type="match status" value="1"/>
</dbReference>
<evidence type="ECO:0000256" key="6">
    <source>
        <dbReference type="ARBA" id="ARBA00023212"/>
    </source>
</evidence>
<evidence type="ECO:0000256" key="8">
    <source>
        <dbReference type="SAM" id="MobiDB-lite"/>
    </source>
</evidence>
<keyword evidence="5 7" id="KW-0175">Coiled coil</keyword>
<comment type="subcellular location">
    <subcellularLocation>
        <location evidence="1">Cytoplasm</location>
        <location evidence="1">Cytoskeleton</location>
    </subcellularLocation>
</comment>
<dbReference type="PANTHER" id="PTHR18916:SF93">
    <property type="entry name" value="RESTIN HOMOLOG"/>
    <property type="match status" value="1"/>
</dbReference>
<evidence type="ECO:0000256" key="7">
    <source>
        <dbReference type="SAM" id="Coils"/>
    </source>
</evidence>
<evidence type="ECO:0000256" key="4">
    <source>
        <dbReference type="ARBA" id="ARBA00022737"/>
    </source>
</evidence>
<feature type="domain" description="CAP-Gly" evidence="9">
    <location>
        <begin position="49"/>
        <end position="92"/>
    </location>
</feature>
<protein>
    <recommendedName>
        <fullName evidence="9">CAP-Gly domain-containing protein</fullName>
    </recommendedName>
</protein>
<keyword evidence="3" id="KW-0493">Microtubule</keyword>
<organism evidence="10 11">
    <name type="scientific">Mucor flavus</name>
    <dbReference type="NCBI Taxonomy" id="439312"/>
    <lineage>
        <taxon>Eukaryota</taxon>
        <taxon>Fungi</taxon>
        <taxon>Fungi incertae sedis</taxon>
        <taxon>Mucoromycota</taxon>
        <taxon>Mucoromycotina</taxon>
        <taxon>Mucoromycetes</taxon>
        <taxon>Mucorales</taxon>
        <taxon>Mucorineae</taxon>
        <taxon>Mucoraceae</taxon>
        <taxon>Mucor</taxon>
    </lineage>
</organism>
<feature type="compositionally biased region" description="Pro residues" evidence="8">
    <location>
        <begin position="210"/>
        <end position="231"/>
    </location>
</feature>